<name>A0ABV7WIQ2_9MICO</name>
<evidence type="ECO:0000256" key="2">
    <source>
        <dbReference type="ARBA" id="ARBA00023125"/>
    </source>
</evidence>
<dbReference type="PROSITE" id="PS50932">
    <property type="entry name" value="HTH_LACI_2"/>
    <property type="match status" value="1"/>
</dbReference>
<dbReference type="Pfam" id="PF00356">
    <property type="entry name" value="LacI"/>
    <property type="match status" value="1"/>
</dbReference>
<feature type="domain" description="HTH lacI-type" evidence="4">
    <location>
        <begin position="1"/>
        <end position="50"/>
    </location>
</feature>
<dbReference type="SUPFAM" id="SSF53822">
    <property type="entry name" value="Periplasmic binding protein-like I"/>
    <property type="match status" value="1"/>
</dbReference>
<evidence type="ECO:0000256" key="1">
    <source>
        <dbReference type="ARBA" id="ARBA00023015"/>
    </source>
</evidence>
<dbReference type="Proteomes" id="UP001595685">
    <property type="component" value="Unassembled WGS sequence"/>
</dbReference>
<dbReference type="Gene3D" id="3.40.50.2300">
    <property type="match status" value="2"/>
</dbReference>
<dbReference type="InterPro" id="IPR028082">
    <property type="entry name" value="Peripla_BP_I"/>
</dbReference>
<keyword evidence="6" id="KW-1185">Reference proteome</keyword>
<dbReference type="CDD" id="cd06267">
    <property type="entry name" value="PBP1_LacI_sugar_binding-like"/>
    <property type="match status" value="1"/>
</dbReference>
<gene>
    <name evidence="5" type="ORF">ACFOLH_10530</name>
</gene>
<dbReference type="CDD" id="cd01392">
    <property type="entry name" value="HTH_LacI"/>
    <property type="match status" value="1"/>
</dbReference>
<keyword evidence="2 5" id="KW-0238">DNA-binding</keyword>
<protein>
    <submittedName>
        <fullName evidence="5">LacI family DNA-binding transcriptional regulator</fullName>
    </submittedName>
</protein>
<dbReference type="InterPro" id="IPR010982">
    <property type="entry name" value="Lambda_DNA-bd_dom_sf"/>
</dbReference>
<evidence type="ECO:0000313" key="5">
    <source>
        <dbReference type="EMBL" id="MFC3688777.1"/>
    </source>
</evidence>
<dbReference type="PANTHER" id="PTHR30146">
    <property type="entry name" value="LACI-RELATED TRANSCRIPTIONAL REPRESSOR"/>
    <property type="match status" value="1"/>
</dbReference>
<dbReference type="Pfam" id="PF13377">
    <property type="entry name" value="Peripla_BP_3"/>
    <property type="match status" value="1"/>
</dbReference>
<reference evidence="6" key="1">
    <citation type="journal article" date="2019" name="Int. J. Syst. Evol. Microbiol.">
        <title>The Global Catalogue of Microorganisms (GCM) 10K type strain sequencing project: providing services to taxonomists for standard genome sequencing and annotation.</title>
        <authorList>
            <consortium name="The Broad Institute Genomics Platform"/>
            <consortium name="The Broad Institute Genome Sequencing Center for Infectious Disease"/>
            <person name="Wu L."/>
            <person name="Ma J."/>
        </authorList>
    </citation>
    <scope>NUCLEOTIDE SEQUENCE [LARGE SCALE GENOMIC DNA]</scope>
    <source>
        <strain evidence="6">NCAIM B.02333</strain>
    </source>
</reference>
<dbReference type="InterPro" id="IPR000843">
    <property type="entry name" value="HTH_LacI"/>
</dbReference>
<dbReference type="GO" id="GO:0003677">
    <property type="term" value="F:DNA binding"/>
    <property type="evidence" value="ECO:0007669"/>
    <property type="project" value="UniProtKB-KW"/>
</dbReference>
<comment type="caution">
    <text evidence="5">The sequence shown here is derived from an EMBL/GenBank/DDBJ whole genome shotgun (WGS) entry which is preliminary data.</text>
</comment>
<dbReference type="InterPro" id="IPR046335">
    <property type="entry name" value="LacI/GalR-like_sensor"/>
</dbReference>
<keyword evidence="1" id="KW-0805">Transcription regulation</keyword>
<sequence length="332" mass="35012">MASVAGVSTMTVSNTLTGRRPVSDDARRRVLQAVDELGYQVNVAARNLRQGRTGIVGLAVPVIDSQYFGLLASLFVRRFAREGLTLVVEETGGGREGEIAALRGSRLNAYDGLVLSAVGLRDGEVDAVRGDLPVVVLGERPFRERVDHVSMANLEGSAAAARLLLDRGARRLALVGGPPLDDLETPGPTAVRTFVLRARGFLGAVREVEGATAVSVDRGSAMADGAAAVADLLERGGEVDGLVCVTDTLAFGAVRALVDRGIRVPDDVLVVGFDDVQEARFSVPSLSTVAPGHDRIVGEATRLLLRRMADRSAEPELVVAPFRVVERESTGG</sequence>
<evidence type="ECO:0000313" key="6">
    <source>
        <dbReference type="Proteomes" id="UP001595685"/>
    </source>
</evidence>
<evidence type="ECO:0000259" key="4">
    <source>
        <dbReference type="PROSITE" id="PS50932"/>
    </source>
</evidence>
<accession>A0ABV7WIQ2</accession>
<organism evidence="5 6">
    <name type="scientific">Aquipuribacter hungaricus</name>
    <dbReference type="NCBI Taxonomy" id="545624"/>
    <lineage>
        <taxon>Bacteria</taxon>
        <taxon>Bacillati</taxon>
        <taxon>Actinomycetota</taxon>
        <taxon>Actinomycetes</taxon>
        <taxon>Micrococcales</taxon>
        <taxon>Intrasporangiaceae</taxon>
        <taxon>Aquipuribacter</taxon>
    </lineage>
</organism>
<dbReference type="SMART" id="SM00354">
    <property type="entry name" value="HTH_LACI"/>
    <property type="match status" value="1"/>
</dbReference>
<dbReference type="Gene3D" id="1.10.260.40">
    <property type="entry name" value="lambda repressor-like DNA-binding domains"/>
    <property type="match status" value="1"/>
</dbReference>
<dbReference type="SUPFAM" id="SSF47413">
    <property type="entry name" value="lambda repressor-like DNA-binding domains"/>
    <property type="match status" value="1"/>
</dbReference>
<proteinExistence type="predicted"/>
<keyword evidence="3" id="KW-0804">Transcription</keyword>
<evidence type="ECO:0000256" key="3">
    <source>
        <dbReference type="ARBA" id="ARBA00023163"/>
    </source>
</evidence>
<dbReference type="RefSeq" id="WP_340291396.1">
    <property type="nucleotide sequence ID" value="NZ_JBBEOI010000038.1"/>
</dbReference>
<dbReference type="PANTHER" id="PTHR30146:SF109">
    <property type="entry name" value="HTH-TYPE TRANSCRIPTIONAL REGULATOR GALS"/>
    <property type="match status" value="1"/>
</dbReference>
<dbReference type="EMBL" id="JBHRWW010000006">
    <property type="protein sequence ID" value="MFC3688777.1"/>
    <property type="molecule type" value="Genomic_DNA"/>
</dbReference>